<sequence length="94" mass="10360">MLPASHILVSYCRVSRVFDTLVTRVFRHKTVFTYSSGTIIDVASATELSSFILEIQILSPHKLSPNFQALATATSLGKIGFRAIKKHIALVAAW</sequence>
<keyword evidence="2" id="KW-1185">Reference proteome</keyword>
<protein>
    <submittedName>
        <fullName evidence="1">Uncharacterized protein</fullName>
    </submittedName>
</protein>
<dbReference type="AlphaFoldDB" id="A0A7V8V0V4"/>
<gene>
    <name evidence="1" type="ORF">HOV93_00280</name>
</gene>
<reference evidence="1 2" key="1">
    <citation type="submission" date="2020-05" db="EMBL/GenBank/DDBJ databases">
        <title>Bremerella alba sp. nov., a novel planctomycete isolated from the surface of the macroalga Fucus spiralis.</title>
        <authorList>
            <person name="Godinho O."/>
            <person name="Botelho R."/>
            <person name="Albuquerque L."/>
            <person name="Wiegand S."/>
            <person name="Da Costa M.S."/>
            <person name="Lobo-Da-Cunha A."/>
            <person name="Jogler C."/>
            <person name="Lage O.M."/>
        </authorList>
    </citation>
    <scope>NUCLEOTIDE SEQUENCE [LARGE SCALE GENOMIC DNA]</scope>
    <source>
        <strain evidence="1 2">FF15</strain>
    </source>
</reference>
<dbReference type="EMBL" id="JABRWO010000001">
    <property type="protein sequence ID" value="MBA2112887.1"/>
    <property type="molecule type" value="Genomic_DNA"/>
</dbReference>
<proteinExistence type="predicted"/>
<accession>A0A7V8V0V4</accession>
<evidence type="ECO:0000313" key="2">
    <source>
        <dbReference type="Proteomes" id="UP000551616"/>
    </source>
</evidence>
<organism evidence="1 2">
    <name type="scientific">Bremerella alba</name>
    <dbReference type="NCBI Taxonomy" id="980252"/>
    <lineage>
        <taxon>Bacteria</taxon>
        <taxon>Pseudomonadati</taxon>
        <taxon>Planctomycetota</taxon>
        <taxon>Planctomycetia</taxon>
        <taxon>Pirellulales</taxon>
        <taxon>Pirellulaceae</taxon>
        <taxon>Bremerella</taxon>
    </lineage>
</organism>
<comment type="caution">
    <text evidence="1">The sequence shown here is derived from an EMBL/GenBank/DDBJ whole genome shotgun (WGS) entry which is preliminary data.</text>
</comment>
<name>A0A7V8V0V4_9BACT</name>
<evidence type="ECO:0000313" key="1">
    <source>
        <dbReference type="EMBL" id="MBA2112887.1"/>
    </source>
</evidence>
<dbReference type="Proteomes" id="UP000551616">
    <property type="component" value="Unassembled WGS sequence"/>
</dbReference>